<reference evidence="5" key="1">
    <citation type="submission" date="2022-09" db="EMBL/GenBank/DDBJ databases">
        <title>Comparative genomics and taxonomic characterization of three novel marine species of genus Reichenbachiella exhibiting antioxidant and polysaccharide degradation activities.</title>
        <authorList>
            <person name="Muhammad N."/>
            <person name="Lee Y.-J."/>
            <person name="Ko J."/>
            <person name="Kim S.-G."/>
        </authorList>
    </citation>
    <scope>NUCLEOTIDE SEQUENCE</scope>
    <source>
        <strain evidence="5">BKB1-1</strain>
    </source>
</reference>
<evidence type="ECO:0000256" key="2">
    <source>
        <dbReference type="ARBA" id="ARBA00022729"/>
    </source>
</evidence>
<feature type="signal peptide" evidence="3">
    <location>
        <begin position="1"/>
        <end position="20"/>
    </location>
</feature>
<dbReference type="InterPro" id="IPR018976">
    <property type="entry name" value="Imelysin-like"/>
</dbReference>
<comment type="subcellular location">
    <subcellularLocation>
        <location evidence="1">Cell envelope</location>
    </subcellularLocation>
</comment>
<dbReference type="InterPro" id="IPR038352">
    <property type="entry name" value="Imelysin_sf"/>
</dbReference>
<evidence type="ECO:0000313" key="6">
    <source>
        <dbReference type="Proteomes" id="UP001065174"/>
    </source>
</evidence>
<dbReference type="CDD" id="cd14657">
    <property type="entry name" value="Imelysin_IrpA-like"/>
    <property type="match status" value="1"/>
</dbReference>
<sequence length="394" mass="42491">MNLIKSTKFFTLIILAFAVASCDSDNDNGGSALDDAKAGAIAQYATIVHANYSDAHTDAVALQTAIDALVASPSETTLEAAKDAWLSSRETYGQTEAFRFYGGPIDDEDGPEGQLNAWPLDESYIDYVIVGDEPVDGTNIINSPNDFPEITAEILAGLNEQGSETNISTGYHAIEFLLWGQDLSEGAGGGERPYTDYVTDGSGTNANQERRANYLVEVTKLLVNDLSSLVSAWEEGASYRVSFESSVDESIENIVSALGKLSKGELAGERMFVAYDLQSKEDEHSCFSDNTHRDIVTNALGIQNVFLGSYGNLTGPSIYDVIAMEDEELANELKVQIASSVELCEAIQDPFDQEFLNEAGRTRIFAAITSLRAQGDQLAEAASALGFEFDPTDI</sequence>
<gene>
    <name evidence="5" type="ORF">N6H18_13720</name>
</gene>
<dbReference type="Proteomes" id="UP001065174">
    <property type="component" value="Chromosome"/>
</dbReference>
<dbReference type="PROSITE" id="PS51257">
    <property type="entry name" value="PROKAR_LIPOPROTEIN"/>
    <property type="match status" value="1"/>
</dbReference>
<keyword evidence="6" id="KW-1185">Reference proteome</keyword>
<keyword evidence="2 3" id="KW-0732">Signal</keyword>
<feature type="domain" description="Imelysin-like" evidence="4">
    <location>
        <begin position="49"/>
        <end position="377"/>
    </location>
</feature>
<evidence type="ECO:0000256" key="3">
    <source>
        <dbReference type="SAM" id="SignalP"/>
    </source>
</evidence>
<dbReference type="Gene3D" id="1.20.1420.20">
    <property type="entry name" value="M75 peptidase, HXXE motif"/>
    <property type="match status" value="1"/>
</dbReference>
<name>A0ABY6CNR4_9BACT</name>
<accession>A0ABY6CNR4</accession>
<dbReference type="EMBL" id="CP106679">
    <property type="protein sequence ID" value="UXP31409.1"/>
    <property type="molecule type" value="Genomic_DNA"/>
</dbReference>
<proteinExistence type="predicted"/>
<organism evidence="5 6">
    <name type="scientific">Reichenbachiella agarivorans</name>
    <dbReference type="NCBI Taxonomy" id="2979464"/>
    <lineage>
        <taxon>Bacteria</taxon>
        <taxon>Pseudomonadati</taxon>
        <taxon>Bacteroidota</taxon>
        <taxon>Cytophagia</taxon>
        <taxon>Cytophagales</taxon>
        <taxon>Reichenbachiellaceae</taxon>
        <taxon>Reichenbachiella</taxon>
    </lineage>
</organism>
<dbReference type="Pfam" id="PF09375">
    <property type="entry name" value="Peptidase_M75"/>
    <property type="match status" value="1"/>
</dbReference>
<evidence type="ECO:0000259" key="4">
    <source>
        <dbReference type="Pfam" id="PF09375"/>
    </source>
</evidence>
<feature type="chain" id="PRO_5046919259" evidence="3">
    <location>
        <begin position="21"/>
        <end position="394"/>
    </location>
</feature>
<protein>
    <submittedName>
        <fullName evidence="5">Peptidase m75, imelysin</fullName>
    </submittedName>
</protein>
<evidence type="ECO:0000313" key="5">
    <source>
        <dbReference type="EMBL" id="UXP31409.1"/>
    </source>
</evidence>
<evidence type="ECO:0000256" key="1">
    <source>
        <dbReference type="ARBA" id="ARBA00004196"/>
    </source>
</evidence>
<dbReference type="RefSeq" id="WP_262308848.1">
    <property type="nucleotide sequence ID" value="NZ_CP106679.1"/>
</dbReference>